<evidence type="ECO:0000313" key="3">
    <source>
        <dbReference type="Proteomes" id="UP001148614"/>
    </source>
</evidence>
<feature type="region of interest" description="Disordered" evidence="1">
    <location>
        <begin position="278"/>
        <end position="314"/>
    </location>
</feature>
<feature type="region of interest" description="Disordered" evidence="1">
    <location>
        <begin position="123"/>
        <end position="152"/>
    </location>
</feature>
<evidence type="ECO:0000313" key="2">
    <source>
        <dbReference type="EMBL" id="KAJ3567399.1"/>
    </source>
</evidence>
<name>A0A9W8TLE8_9PEZI</name>
<organism evidence="2 3">
    <name type="scientific">Xylaria arbuscula</name>
    <dbReference type="NCBI Taxonomy" id="114810"/>
    <lineage>
        <taxon>Eukaryota</taxon>
        <taxon>Fungi</taxon>
        <taxon>Dikarya</taxon>
        <taxon>Ascomycota</taxon>
        <taxon>Pezizomycotina</taxon>
        <taxon>Sordariomycetes</taxon>
        <taxon>Xylariomycetidae</taxon>
        <taxon>Xylariales</taxon>
        <taxon>Xylariaceae</taxon>
        <taxon>Xylaria</taxon>
    </lineage>
</organism>
<feature type="compositionally biased region" description="Low complexity" evidence="1">
    <location>
        <begin position="18"/>
        <end position="30"/>
    </location>
</feature>
<feature type="compositionally biased region" description="Polar residues" evidence="1">
    <location>
        <begin position="293"/>
        <end position="312"/>
    </location>
</feature>
<feature type="region of interest" description="Disordered" evidence="1">
    <location>
        <begin position="456"/>
        <end position="530"/>
    </location>
</feature>
<sequence length="542" mass="61031">MLSFRGPTARSPSGSSDSHTSLPPSITISSIRRKPLRPSGIKSSLRHQLKGITGNLTGRRRPRPSRTEMPHDLDPWHRLTPNDDLLNPVSANVQHTEAAGQTWPAIRKSISSMASTIRTNYESIGHSSSGETSHQPSTGHSKLSFKGSQKHARRWVTMATRTPPVALKQSTKRARRSSFSTISEIVSRQEHESIPQLPTLAESSNFLDSLARTGLFRLFTPTSEINNTPAGGFKVQNTTELNGEPAIGYGRPFVARLPLRLRNSESLCQRVVSRPTDIKCEKRRGNPPGHAGNNLSKANNENEPPRLQQRTTPLKDKFQTPFCSRHPVEWLDRILETSYATRNPISPKLCVSKETMAFLCKSKTCFYVEYPKGLDVPEPQKCYPGFKAALEDIVDRFGSFYAPFAGYNCVTRMITLYARDTPRPENKKIDEDTAIFDLEKARSAWVKPSKAYTFTSCPGTKTPSRETSEDLTENSDQSRSSSEETGLTDMEDYYEHEHEVTWNSLKKKESKRHRRPSFLVDNKKDEEDVVDEEMASRLNYMG</sequence>
<reference evidence="2" key="1">
    <citation type="submission" date="2022-07" db="EMBL/GenBank/DDBJ databases">
        <title>Genome Sequence of Xylaria arbuscula.</title>
        <authorList>
            <person name="Buettner E."/>
        </authorList>
    </citation>
    <scope>NUCLEOTIDE SEQUENCE</scope>
    <source>
        <strain evidence="2">VT107</strain>
    </source>
</reference>
<dbReference type="VEuPathDB" id="FungiDB:F4678DRAFT_217442"/>
<feature type="compositionally biased region" description="Basic and acidic residues" evidence="1">
    <location>
        <begin position="65"/>
        <end position="81"/>
    </location>
</feature>
<protein>
    <submittedName>
        <fullName evidence="2">Uncharacterized protein</fullName>
    </submittedName>
</protein>
<proteinExistence type="predicted"/>
<keyword evidence="3" id="KW-1185">Reference proteome</keyword>
<accession>A0A9W8TLE8</accession>
<feature type="compositionally biased region" description="Polar residues" evidence="1">
    <location>
        <begin position="123"/>
        <end position="141"/>
    </location>
</feature>
<evidence type="ECO:0000256" key="1">
    <source>
        <dbReference type="SAM" id="MobiDB-lite"/>
    </source>
</evidence>
<dbReference type="EMBL" id="JANPWZ010001243">
    <property type="protein sequence ID" value="KAJ3567399.1"/>
    <property type="molecule type" value="Genomic_DNA"/>
</dbReference>
<feature type="compositionally biased region" description="Polar residues" evidence="1">
    <location>
        <begin position="474"/>
        <end position="485"/>
    </location>
</feature>
<comment type="caution">
    <text evidence="2">The sequence shown here is derived from an EMBL/GenBank/DDBJ whole genome shotgun (WGS) entry which is preliminary data.</text>
</comment>
<feature type="region of interest" description="Disordered" evidence="1">
    <location>
        <begin position="1"/>
        <end position="88"/>
    </location>
</feature>
<dbReference type="AlphaFoldDB" id="A0A9W8TLE8"/>
<dbReference type="Proteomes" id="UP001148614">
    <property type="component" value="Unassembled WGS sequence"/>
</dbReference>
<gene>
    <name evidence="2" type="ORF">NPX13_g6778</name>
</gene>